<dbReference type="NCBIfam" id="TIGR01614">
    <property type="entry name" value="PME_inhib"/>
    <property type="match status" value="1"/>
</dbReference>
<dbReference type="Pfam" id="PF04043">
    <property type="entry name" value="PMEI"/>
    <property type="match status" value="1"/>
</dbReference>
<dbReference type="EMBL" id="WOCE01000020">
    <property type="protein sequence ID" value="KAE9591577.1"/>
    <property type="molecule type" value="Genomic_DNA"/>
</dbReference>
<dbReference type="InterPro" id="IPR035513">
    <property type="entry name" value="Invertase/methylesterase_inhib"/>
</dbReference>
<name>A0A6A5N586_LUPAL</name>
<gene>
    <name evidence="4" type="ORF">Lalb_Chr20g0119951</name>
</gene>
<dbReference type="SUPFAM" id="SSF101148">
    <property type="entry name" value="Plant invertase/pectin methylesterase inhibitor"/>
    <property type="match status" value="1"/>
</dbReference>
<protein>
    <submittedName>
        <fullName evidence="4">Putative pectinesterase inhibitor domain-containing protein</fullName>
    </submittedName>
</protein>
<dbReference type="PANTHER" id="PTHR36710">
    <property type="entry name" value="PECTINESTERASE INHIBITOR-LIKE"/>
    <property type="match status" value="1"/>
</dbReference>
<organism evidence="4 5">
    <name type="scientific">Lupinus albus</name>
    <name type="common">White lupine</name>
    <name type="synonym">Lupinus termis</name>
    <dbReference type="NCBI Taxonomy" id="3870"/>
    <lineage>
        <taxon>Eukaryota</taxon>
        <taxon>Viridiplantae</taxon>
        <taxon>Streptophyta</taxon>
        <taxon>Embryophyta</taxon>
        <taxon>Tracheophyta</taxon>
        <taxon>Spermatophyta</taxon>
        <taxon>Magnoliopsida</taxon>
        <taxon>eudicotyledons</taxon>
        <taxon>Gunneridae</taxon>
        <taxon>Pentapetalae</taxon>
        <taxon>rosids</taxon>
        <taxon>fabids</taxon>
        <taxon>Fabales</taxon>
        <taxon>Fabaceae</taxon>
        <taxon>Papilionoideae</taxon>
        <taxon>50 kb inversion clade</taxon>
        <taxon>genistoids sensu lato</taxon>
        <taxon>core genistoids</taxon>
        <taxon>Genisteae</taxon>
        <taxon>Lupinus</taxon>
    </lineage>
</organism>
<evidence type="ECO:0000256" key="1">
    <source>
        <dbReference type="ARBA" id="ARBA00022729"/>
    </source>
</evidence>
<comment type="caution">
    <text evidence="4">The sequence shown here is derived from an EMBL/GenBank/DDBJ whole genome shotgun (WGS) entry which is preliminary data.</text>
</comment>
<sequence length="214" mass="23105">MSFTKNIVLIVSISSLFLLHSTNAIHLPVAVETEVTKLCKGTTDSILCVKTILPQMHGNFNAYTALEAEIIAAKNQVVKASTVIDSLLKNPTTPKGLKDSLAICQNQYGAMVDSVNEAIAAVTKHDAWSANMKFSAVVSYRQTCDEAFEPELPPTNLSNEETTLKLVGGNVLDISKGLEDIEIANMKKKGMMTDYSKITSPPSKCLHVVGSCTE</sequence>
<dbReference type="CDD" id="cd15800">
    <property type="entry name" value="PMEI-like_2"/>
    <property type="match status" value="1"/>
</dbReference>
<dbReference type="OrthoDB" id="770764at2759"/>
<dbReference type="PANTHER" id="PTHR36710:SF21">
    <property type="entry name" value="PECTINESTERASE INHIBITOR DOMAIN-CONTAINING PROTEIN"/>
    <property type="match status" value="1"/>
</dbReference>
<evidence type="ECO:0000256" key="2">
    <source>
        <dbReference type="ARBA" id="ARBA00023157"/>
    </source>
</evidence>
<dbReference type="Gene3D" id="1.20.140.40">
    <property type="entry name" value="Invertase/pectin methylesterase inhibitor family protein"/>
    <property type="match status" value="1"/>
</dbReference>
<reference evidence="5" key="1">
    <citation type="journal article" date="2020" name="Nat. Commun.">
        <title>Genome sequence of the cluster root forming white lupin.</title>
        <authorList>
            <person name="Hufnagel B."/>
            <person name="Marques A."/>
            <person name="Soriano A."/>
            <person name="Marques L."/>
            <person name="Divol F."/>
            <person name="Doumas P."/>
            <person name="Sallet E."/>
            <person name="Mancinotti D."/>
            <person name="Carrere S."/>
            <person name="Marande W."/>
            <person name="Arribat S."/>
            <person name="Keller J."/>
            <person name="Huneau C."/>
            <person name="Blein T."/>
            <person name="Aime D."/>
            <person name="Laguerre M."/>
            <person name="Taylor J."/>
            <person name="Schubert V."/>
            <person name="Nelson M."/>
            <person name="Geu-Flores F."/>
            <person name="Crespi M."/>
            <person name="Gallardo-Guerrero K."/>
            <person name="Delaux P.-M."/>
            <person name="Salse J."/>
            <person name="Berges H."/>
            <person name="Guyot R."/>
            <person name="Gouzy J."/>
            <person name="Peret B."/>
        </authorList>
    </citation>
    <scope>NUCLEOTIDE SEQUENCE [LARGE SCALE GENOMIC DNA]</scope>
    <source>
        <strain evidence="5">cv. Amiga</strain>
    </source>
</reference>
<comment type="similarity">
    <text evidence="3">Belongs to the PMEI family.</text>
</comment>
<dbReference type="InterPro" id="IPR052421">
    <property type="entry name" value="PCW_Enzyme_Inhibitor"/>
</dbReference>
<evidence type="ECO:0000313" key="4">
    <source>
        <dbReference type="EMBL" id="KAE9591577.1"/>
    </source>
</evidence>
<dbReference type="Proteomes" id="UP000447434">
    <property type="component" value="Chromosome 20"/>
</dbReference>
<dbReference type="SMART" id="SM00856">
    <property type="entry name" value="PMEI"/>
    <property type="match status" value="1"/>
</dbReference>
<dbReference type="AlphaFoldDB" id="A0A6A5N586"/>
<dbReference type="InterPro" id="IPR006501">
    <property type="entry name" value="Pectinesterase_inhib_dom"/>
</dbReference>
<accession>A0A6A5N586</accession>
<evidence type="ECO:0000256" key="3">
    <source>
        <dbReference type="ARBA" id="ARBA00038471"/>
    </source>
</evidence>
<keyword evidence="2" id="KW-1015">Disulfide bond</keyword>
<dbReference type="GO" id="GO:0004857">
    <property type="term" value="F:enzyme inhibitor activity"/>
    <property type="evidence" value="ECO:0007669"/>
    <property type="project" value="InterPro"/>
</dbReference>
<evidence type="ECO:0000313" key="5">
    <source>
        <dbReference type="Proteomes" id="UP000447434"/>
    </source>
</evidence>
<keyword evidence="5" id="KW-1185">Reference proteome</keyword>
<keyword evidence="1" id="KW-0732">Signal</keyword>
<proteinExistence type="inferred from homology"/>